<dbReference type="PANTHER" id="PTHR28077">
    <property type="entry name" value="INOSITOL PHOSPHORYLCERAMIDE SYNTHASE REGULATORY SUBUNIT KEI1"/>
    <property type="match status" value="1"/>
</dbReference>
<evidence type="ECO:0000313" key="2">
    <source>
        <dbReference type="EMBL" id="CAG99991.1"/>
    </source>
</evidence>
<dbReference type="PaxDb" id="284590-Q6CMD5"/>
<evidence type="ECO:0000313" key="3">
    <source>
        <dbReference type="Proteomes" id="UP000000598"/>
    </source>
</evidence>
<dbReference type="FunCoup" id="Q6CMD5">
    <property type="interactions" value="20"/>
</dbReference>
<keyword evidence="1" id="KW-1133">Transmembrane helix</keyword>
<dbReference type="EMBL" id="CR382125">
    <property type="protein sequence ID" value="CAG99991.1"/>
    <property type="molecule type" value="Genomic_DNA"/>
</dbReference>
<evidence type="ECO:0000256" key="1">
    <source>
        <dbReference type="SAM" id="Phobius"/>
    </source>
</evidence>
<dbReference type="Pfam" id="PF08552">
    <property type="entry name" value="Kei1"/>
    <property type="match status" value="1"/>
</dbReference>
<dbReference type="HOGENOM" id="CLU_103819_1_0_1"/>
<dbReference type="eggNOG" id="ENOG502QT2Z">
    <property type="taxonomic scope" value="Eukaryota"/>
</dbReference>
<dbReference type="InParanoid" id="Q6CMD5"/>
<sequence length="224" mass="25843">MQQQSNMVHLPQTFLSYPLYIGVEVALGVLTFNKFSGMYGVLALFTGHPLDFVQWTFYIWSIFCLVVFISGIRQVYKPNILLMSTVTFVFSVDTIVSCIYCLWFTAVWFSQEGSTDVTDLKSAGTALGPAHEGTTSTISTKVDTSKSASSGYEFFLIILLTLVPLAVRFYFNFIIIAFQQQLLRSGKFTFDQNDIEVNLHNRNILFKWRYKFEKWCFYLCKRYL</sequence>
<proteinExistence type="predicted"/>
<dbReference type="STRING" id="284590.Q6CMD5"/>
<reference evidence="2 3" key="1">
    <citation type="journal article" date="2004" name="Nature">
        <title>Genome evolution in yeasts.</title>
        <authorList>
            <consortium name="Genolevures"/>
            <person name="Dujon B."/>
            <person name="Sherman D."/>
            <person name="Fischer G."/>
            <person name="Durrens P."/>
            <person name="Casaregola S."/>
            <person name="Lafontaine I."/>
            <person name="de Montigny J."/>
            <person name="Marck C."/>
            <person name="Neuveglise C."/>
            <person name="Talla E."/>
            <person name="Goffard N."/>
            <person name="Frangeul L."/>
            <person name="Aigle M."/>
            <person name="Anthouard V."/>
            <person name="Babour A."/>
            <person name="Barbe V."/>
            <person name="Barnay S."/>
            <person name="Blanchin S."/>
            <person name="Beckerich J.M."/>
            <person name="Beyne E."/>
            <person name="Bleykasten C."/>
            <person name="Boisrame A."/>
            <person name="Boyer J."/>
            <person name="Cattolico L."/>
            <person name="Confanioleri F."/>
            <person name="de Daruvar A."/>
            <person name="Despons L."/>
            <person name="Fabre E."/>
            <person name="Fairhead C."/>
            <person name="Ferry-Dumazet H."/>
            <person name="Groppi A."/>
            <person name="Hantraye F."/>
            <person name="Hennequin C."/>
            <person name="Jauniaux N."/>
            <person name="Joyet P."/>
            <person name="Kachouri R."/>
            <person name="Kerrest A."/>
            <person name="Koszul R."/>
            <person name="Lemaire M."/>
            <person name="Lesur I."/>
            <person name="Ma L."/>
            <person name="Muller H."/>
            <person name="Nicaud J.M."/>
            <person name="Nikolski M."/>
            <person name="Oztas S."/>
            <person name="Ozier-Kalogeropoulos O."/>
            <person name="Pellenz S."/>
            <person name="Potier S."/>
            <person name="Richard G.F."/>
            <person name="Straub M.L."/>
            <person name="Suleau A."/>
            <person name="Swennene D."/>
            <person name="Tekaia F."/>
            <person name="Wesolowski-Louvel M."/>
            <person name="Westhof E."/>
            <person name="Wirth B."/>
            <person name="Zeniou-Meyer M."/>
            <person name="Zivanovic I."/>
            <person name="Bolotin-Fukuhara M."/>
            <person name="Thierry A."/>
            <person name="Bouchier C."/>
            <person name="Caudron B."/>
            <person name="Scarpelli C."/>
            <person name="Gaillardin C."/>
            <person name="Weissenbach J."/>
            <person name="Wincker P."/>
            <person name="Souciet J.L."/>
        </authorList>
    </citation>
    <scope>NUCLEOTIDE SEQUENCE [LARGE SCALE GENOMIC DNA]</scope>
    <source>
        <strain evidence="3">ATCC 8585 / CBS 2359 / DSM 70799 / NBRC 1267 / NRRL Y-1140 / WM37</strain>
    </source>
</reference>
<dbReference type="AlphaFoldDB" id="Q6CMD5"/>
<keyword evidence="1" id="KW-0812">Transmembrane</keyword>
<feature type="transmembrane region" description="Helical" evidence="1">
    <location>
        <begin position="154"/>
        <end position="178"/>
    </location>
</feature>
<dbReference type="GO" id="GO:0000139">
    <property type="term" value="C:Golgi membrane"/>
    <property type="evidence" value="ECO:0007669"/>
    <property type="project" value="TreeGrafter"/>
</dbReference>
<accession>Q6CMD5</accession>
<protein>
    <submittedName>
        <fullName evidence="2">KLLA0E21099p</fullName>
    </submittedName>
</protein>
<dbReference type="GO" id="GO:0070917">
    <property type="term" value="F:inositol phosphoceramide synthase regulator activity"/>
    <property type="evidence" value="ECO:0007669"/>
    <property type="project" value="InterPro"/>
</dbReference>
<feature type="transmembrane region" description="Helical" evidence="1">
    <location>
        <begin position="52"/>
        <end position="69"/>
    </location>
</feature>
<feature type="transmembrane region" description="Helical" evidence="1">
    <location>
        <begin position="12"/>
        <end position="32"/>
    </location>
</feature>
<gene>
    <name evidence="2" type="ORF">KLLA0_E21099g</name>
</gene>
<dbReference type="PANTHER" id="PTHR28077:SF1">
    <property type="entry name" value="INOSITOL PHOSPHORYLCERAMIDE SYNTHASE REGULATORY SUBUNIT KEI1"/>
    <property type="match status" value="1"/>
</dbReference>
<dbReference type="GO" id="GO:0006673">
    <property type="term" value="P:inositol phosphoceramide metabolic process"/>
    <property type="evidence" value="ECO:0007669"/>
    <property type="project" value="InterPro"/>
</dbReference>
<dbReference type="Proteomes" id="UP000000598">
    <property type="component" value="Chromosome E"/>
</dbReference>
<name>Q6CMD5_KLULA</name>
<dbReference type="InterPro" id="IPR013862">
    <property type="entry name" value="Kei1"/>
</dbReference>
<keyword evidence="1" id="KW-0472">Membrane</keyword>
<dbReference type="GO" id="GO:0070916">
    <property type="term" value="C:inositol phosphoceramide synthase complex"/>
    <property type="evidence" value="ECO:0007669"/>
    <property type="project" value="TreeGrafter"/>
</dbReference>
<keyword evidence="3" id="KW-1185">Reference proteome</keyword>
<feature type="transmembrane region" description="Helical" evidence="1">
    <location>
        <begin position="81"/>
        <end position="109"/>
    </location>
</feature>
<dbReference type="OMA" id="DQPVGFN"/>
<organism evidence="2 3">
    <name type="scientific">Kluyveromyces lactis (strain ATCC 8585 / CBS 2359 / DSM 70799 / NBRC 1267 / NRRL Y-1140 / WM37)</name>
    <name type="common">Yeast</name>
    <name type="synonym">Candida sphaerica</name>
    <dbReference type="NCBI Taxonomy" id="284590"/>
    <lineage>
        <taxon>Eukaryota</taxon>
        <taxon>Fungi</taxon>
        <taxon>Dikarya</taxon>
        <taxon>Ascomycota</taxon>
        <taxon>Saccharomycotina</taxon>
        <taxon>Saccharomycetes</taxon>
        <taxon>Saccharomycetales</taxon>
        <taxon>Saccharomycetaceae</taxon>
        <taxon>Kluyveromyces</taxon>
    </lineage>
</organism>
<dbReference type="KEGG" id="kla:KLLA0_E21099g"/>